<proteinExistence type="predicted"/>
<evidence type="ECO:0000256" key="1">
    <source>
        <dbReference type="SAM" id="Phobius"/>
    </source>
</evidence>
<feature type="transmembrane region" description="Helical" evidence="1">
    <location>
        <begin position="269"/>
        <end position="290"/>
    </location>
</feature>
<reference evidence="4 5" key="1">
    <citation type="journal article" date="2010" name="Stand. Genomic Sci.">
        <title>Complete genome sequence of Ilyobacter polytropus type strain (CuHbu1).</title>
        <authorList>
            <person name="Sikorski J."/>
            <person name="Chertkov O."/>
            <person name="Lapidus A."/>
            <person name="Nolan M."/>
            <person name="Lucas S."/>
            <person name="Del Rio T.G."/>
            <person name="Tice H."/>
            <person name="Cheng J.F."/>
            <person name="Tapia R."/>
            <person name="Han C."/>
            <person name="Goodwin L."/>
            <person name="Pitluck S."/>
            <person name="Liolios K."/>
            <person name="Ivanova N."/>
            <person name="Mavromatis K."/>
            <person name="Mikhailova N."/>
            <person name="Pati A."/>
            <person name="Chen A."/>
            <person name="Palaniappan K."/>
            <person name="Land M."/>
            <person name="Hauser L."/>
            <person name="Chang Y.J."/>
            <person name="Jeffries C.D."/>
            <person name="Brambilla E."/>
            <person name="Yasawong M."/>
            <person name="Rohde M."/>
            <person name="Pukall R."/>
            <person name="Spring S."/>
            <person name="Goker M."/>
            <person name="Woyke T."/>
            <person name="Bristow J."/>
            <person name="Eisen J.A."/>
            <person name="Markowitz V."/>
            <person name="Hugenholtz P."/>
            <person name="Kyrpides N.C."/>
            <person name="Klenk H.P."/>
        </authorList>
    </citation>
    <scope>NUCLEOTIDE SEQUENCE [LARGE SCALE GENOMIC DNA]</scope>
    <source>
        <strain evidence="5">ATCC 51220 / DSM 2926 / LMG 16218 / CuHBu1</strain>
        <plasmid evidence="5">pILYOP01</plasmid>
    </source>
</reference>
<dbReference type="SUPFAM" id="SSF55073">
    <property type="entry name" value="Nucleotide cyclase"/>
    <property type="match status" value="1"/>
</dbReference>
<dbReference type="RefSeq" id="WP_013388756.1">
    <property type="nucleotide sequence ID" value="NC_014633.1"/>
</dbReference>
<dbReference type="InterPro" id="IPR007892">
    <property type="entry name" value="CHASE4"/>
</dbReference>
<dbReference type="GO" id="GO:0043709">
    <property type="term" value="P:cell adhesion involved in single-species biofilm formation"/>
    <property type="evidence" value="ECO:0007669"/>
    <property type="project" value="TreeGrafter"/>
</dbReference>
<dbReference type="AlphaFoldDB" id="E3HD97"/>
<keyword evidence="1" id="KW-0472">Membrane</keyword>
<dbReference type="NCBIfam" id="TIGR00254">
    <property type="entry name" value="GGDEF"/>
    <property type="match status" value="1"/>
</dbReference>
<feature type="domain" description="HAMP" evidence="2">
    <location>
        <begin position="293"/>
        <end position="346"/>
    </location>
</feature>
<dbReference type="EMBL" id="CP002282">
    <property type="protein sequence ID" value="ADO84097.1"/>
    <property type="molecule type" value="Genomic_DNA"/>
</dbReference>
<dbReference type="GO" id="GO:1902201">
    <property type="term" value="P:negative regulation of bacterial-type flagellum-dependent cell motility"/>
    <property type="evidence" value="ECO:0007669"/>
    <property type="project" value="TreeGrafter"/>
</dbReference>
<dbReference type="KEGG" id="ipo:Ilyop_2337"/>
<keyword evidence="5" id="KW-1185">Reference proteome</keyword>
<evidence type="ECO:0000259" key="3">
    <source>
        <dbReference type="PROSITE" id="PS50887"/>
    </source>
</evidence>
<feature type="domain" description="GGDEF" evidence="3">
    <location>
        <begin position="389"/>
        <end position="524"/>
    </location>
</feature>
<dbReference type="Pfam" id="PF00990">
    <property type="entry name" value="GGDEF"/>
    <property type="match status" value="1"/>
</dbReference>
<dbReference type="PANTHER" id="PTHR45138">
    <property type="entry name" value="REGULATORY COMPONENTS OF SENSORY TRANSDUCTION SYSTEM"/>
    <property type="match status" value="1"/>
</dbReference>
<dbReference type="InterPro" id="IPR000160">
    <property type="entry name" value="GGDEF_dom"/>
</dbReference>
<dbReference type="GO" id="GO:0007165">
    <property type="term" value="P:signal transduction"/>
    <property type="evidence" value="ECO:0007669"/>
    <property type="project" value="InterPro"/>
</dbReference>
<dbReference type="PANTHER" id="PTHR45138:SF9">
    <property type="entry name" value="DIGUANYLATE CYCLASE DGCM-RELATED"/>
    <property type="match status" value="1"/>
</dbReference>
<dbReference type="FunFam" id="3.30.70.270:FF:000001">
    <property type="entry name" value="Diguanylate cyclase domain protein"/>
    <property type="match status" value="1"/>
</dbReference>
<dbReference type="Gene3D" id="3.30.70.270">
    <property type="match status" value="1"/>
</dbReference>
<dbReference type="OrthoDB" id="353812at2"/>
<dbReference type="InterPro" id="IPR003660">
    <property type="entry name" value="HAMP_dom"/>
</dbReference>
<dbReference type="Pfam" id="PF00672">
    <property type="entry name" value="HAMP"/>
    <property type="match status" value="1"/>
</dbReference>
<dbReference type="HOGENOM" id="CLU_518541_0_0_0"/>
<feature type="transmembrane region" description="Helical" evidence="1">
    <location>
        <begin position="12"/>
        <end position="31"/>
    </location>
</feature>
<dbReference type="Gene3D" id="6.10.340.10">
    <property type="match status" value="1"/>
</dbReference>
<dbReference type="CDD" id="cd01949">
    <property type="entry name" value="GGDEF"/>
    <property type="match status" value="1"/>
</dbReference>
<dbReference type="GO" id="GO:0052621">
    <property type="term" value="F:diguanylate cyclase activity"/>
    <property type="evidence" value="ECO:0007669"/>
    <property type="project" value="TreeGrafter"/>
</dbReference>
<organism evidence="4 5">
    <name type="scientific">Ilyobacter polytropus (strain ATCC 51220 / DSM 2926 / LMG 16218 / CuHBu1)</name>
    <dbReference type="NCBI Taxonomy" id="572544"/>
    <lineage>
        <taxon>Bacteria</taxon>
        <taxon>Fusobacteriati</taxon>
        <taxon>Fusobacteriota</taxon>
        <taxon>Fusobacteriia</taxon>
        <taxon>Fusobacteriales</taxon>
        <taxon>Fusobacteriaceae</taxon>
        <taxon>Ilyobacter</taxon>
    </lineage>
</organism>
<dbReference type="InterPro" id="IPR029787">
    <property type="entry name" value="Nucleotide_cyclase"/>
</dbReference>
<dbReference type="PROSITE" id="PS50885">
    <property type="entry name" value="HAMP"/>
    <property type="match status" value="1"/>
</dbReference>
<gene>
    <name evidence="4" type="ordered locus">Ilyop_2337</name>
</gene>
<dbReference type="InterPro" id="IPR050469">
    <property type="entry name" value="Diguanylate_Cyclase"/>
</dbReference>
<keyword evidence="1" id="KW-0812">Transmembrane</keyword>
<dbReference type="InterPro" id="IPR043128">
    <property type="entry name" value="Rev_trsase/Diguanyl_cyclase"/>
</dbReference>
<dbReference type="Proteomes" id="UP000006875">
    <property type="component" value="Plasmid pILYOP01"/>
</dbReference>
<evidence type="ECO:0000313" key="4">
    <source>
        <dbReference type="EMBL" id="ADO84097.1"/>
    </source>
</evidence>
<evidence type="ECO:0000259" key="2">
    <source>
        <dbReference type="PROSITE" id="PS50885"/>
    </source>
</evidence>
<sequence>MEKGILKEQNKIFKTLAILAVVIILITRFFFINPAIRDFRNKLESREIARVESIFSKDLNTLKHNLSTHSIWFDLHKAVSDKDIKFLKNYFDPTYLTNFKLDYIGFFDLSKEEIWSVKNSRHYFETEDFINNKADSLIDLEWNDKLKNYRDIDLINFNGKSYVYGVHHILDNLKNETPAGYLFFLREIDSKYVDQLSEGTGFNFSFVPLNAIKTPLKEQKPPPPPKKIGFKPHHDFGRTLLIPFYGSDDNISFAVNLKMEDQELQNNTLMHFTEIILVVLIILIILFTNLRIKSITRPIINLHKHIENISDLSTLKPLVHKNKKNEVDTVIHSFNKMIHILEKRDIELKNQNCVLADMVYIDTLTGVGSRRLLQDKMPEDFRDATENNELISIAMIDVDHFKLYNDTYGHIQGDTVLMKIGEMLKSTFYSSDFIMRYGGEEFLVFSKGKAAQEINRLINSFISNLRNEKIEHSKGIDGVVTASVGIYSAVPTKDDDLEEFIKIADSKLYKAKETGRNKIIFYKKR</sequence>
<protein>
    <submittedName>
        <fullName evidence="4">Diguanylate cyclase</fullName>
    </submittedName>
</protein>
<evidence type="ECO:0000313" key="5">
    <source>
        <dbReference type="Proteomes" id="UP000006875"/>
    </source>
</evidence>
<dbReference type="PROSITE" id="PS50887">
    <property type="entry name" value="GGDEF"/>
    <property type="match status" value="1"/>
</dbReference>
<keyword evidence="1" id="KW-1133">Transmembrane helix</keyword>
<accession>E3HD97</accession>
<keyword evidence="4" id="KW-0614">Plasmid</keyword>
<geneLocation type="plasmid" evidence="4 5">
    <name>pILYOP01</name>
</geneLocation>
<name>E3HD97_ILYPC</name>
<dbReference type="SMART" id="SM00267">
    <property type="entry name" value="GGDEF"/>
    <property type="match status" value="1"/>
</dbReference>
<dbReference type="GO" id="GO:0005886">
    <property type="term" value="C:plasma membrane"/>
    <property type="evidence" value="ECO:0007669"/>
    <property type="project" value="TreeGrafter"/>
</dbReference>
<dbReference type="Pfam" id="PF05228">
    <property type="entry name" value="CHASE4"/>
    <property type="match status" value="1"/>
</dbReference>